<dbReference type="STRING" id="1356854.N007_17185"/>
<evidence type="ECO:0000256" key="5">
    <source>
        <dbReference type="ARBA" id="ARBA00023002"/>
    </source>
</evidence>
<keyword evidence="4 13" id="KW-0223">Dioxygenase</keyword>
<dbReference type="EMBL" id="CP080467">
    <property type="protein sequence ID" value="UNO47681.1"/>
    <property type="molecule type" value="Genomic_DNA"/>
</dbReference>
<evidence type="ECO:0000256" key="10">
    <source>
        <dbReference type="ARBA" id="ARBA00067109"/>
    </source>
</evidence>
<protein>
    <recommendedName>
        <fullName evidence="10">Alpha-ketoglutarate-dependent sulfate ester dioxygenase</fullName>
        <ecNumber evidence="9">1.14.11.77</ecNumber>
    </recommendedName>
    <alternativeName>
        <fullName evidence="11">Type II alkyl sulfatase</fullName>
    </alternativeName>
</protein>
<dbReference type="SUPFAM" id="SSF51197">
    <property type="entry name" value="Clavaminate synthase-like"/>
    <property type="match status" value="1"/>
</dbReference>
<name>T0BLB3_ALIAG</name>
<dbReference type="GO" id="GO:0005737">
    <property type="term" value="C:cytoplasm"/>
    <property type="evidence" value="ECO:0007669"/>
    <property type="project" value="TreeGrafter"/>
</dbReference>
<gene>
    <name evidence="13" type="ORF">K1I37_13375</name>
</gene>
<dbReference type="InterPro" id="IPR051323">
    <property type="entry name" value="AtsK-like"/>
</dbReference>
<evidence type="ECO:0000256" key="1">
    <source>
        <dbReference type="ARBA" id="ARBA00001954"/>
    </source>
</evidence>
<accession>T0BLB3</accession>
<comment type="similarity">
    <text evidence="2">Belongs to the TfdA dioxygenase family.</text>
</comment>
<dbReference type="InterPro" id="IPR042098">
    <property type="entry name" value="TauD-like_sf"/>
</dbReference>
<dbReference type="GO" id="GO:0046872">
    <property type="term" value="F:metal ion binding"/>
    <property type="evidence" value="ECO:0007669"/>
    <property type="project" value="UniProtKB-KW"/>
</dbReference>
<proteinExistence type="inferred from homology"/>
<evidence type="ECO:0000256" key="4">
    <source>
        <dbReference type="ARBA" id="ARBA00022964"/>
    </source>
</evidence>
<evidence type="ECO:0000259" key="12">
    <source>
        <dbReference type="Pfam" id="PF02668"/>
    </source>
</evidence>
<comment type="catalytic activity">
    <reaction evidence="8">
        <text>2-ethylhexyl sulfate + 2-oxoglutarate + O2 = 2-ethylhexanal + sulfate + succinate + CO2 + H(+)</text>
        <dbReference type="Rhea" id="RHEA:47620"/>
        <dbReference type="ChEBI" id="CHEBI:15378"/>
        <dbReference type="ChEBI" id="CHEBI:15379"/>
        <dbReference type="ChEBI" id="CHEBI:16189"/>
        <dbReference type="ChEBI" id="CHEBI:16526"/>
        <dbReference type="ChEBI" id="CHEBI:16810"/>
        <dbReference type="ChEBI" id="CHEBI:30031"/>
        <dbReference type="ChEBI" id="CHEBI:87808"/>
        <dbReference type="ChEBI" id="CHEBI:87809"/>
        <dbReference type="EC" id="1.14.11.77"/>
    </reaction>
</comment>
<keyword evidence="6" id="KW-0408">Iron</keyword>
<dbReference type="EC" id="1.14.11.77" evidence="9"/>
<dbReference type="KEGG" id="aaco:K1I37_13375"/>
<evidence type="ECO:0000256" key="2">
    <source>
        <dbReference type="ARBA" id="ARBA00005896"/>
    </source>
</evidence>
<accession>A0A9E6ZJ58</accession>
<dbReference type="GO" id="GO:0016706">
    <property type="term" value="F:2-oxoglutarate-dependent dioxygenase activity"/>
    <property type="evidence" value="ECO:0007669"/>
    <property type="project" value="TreeGrafter"/>
</dbReference>
<sequence>MSTVVPNTEFEVIPLTGQIGAEIRGVQLSAEQDEAQIRAIRQALLEHKVIFFRGQNHLDDLTHEAFARRFGPLYVHPTVSARNATNAIFELDSAFGGGRANAWHTDITFVDAYPQISILRAVVIPSAGGDTVWANTANAYRTLPQELRDLADKLWALHTNDFDYGVYQDEHPEQEIEFHQKVFIQRLYEAEHPVVRVHPETAERTLVLGQFVKRIVGFSSSDSRRLVSILQDHITRLENTVRWKWAEGDVAIWDNRATQHYAINDYGDKRRVVRRVTIAGDVPVSVDGKKSVLRKNGVANNASLA</sequence>
<reference evidence="14" key="1">
    <citation type="journal article" date="2022" name="G3 (Bethesda)">
        <title>Unveiling the complete genome sequence of Alicyclobacillus acidoterrestris DSM 3922T, a taint-producing strain.</title>
        <authorList>
            <person name="Leonardo I.C."/>
            <person name="Barreto Crespo M.T."/>
            <person name="Gaspar F.B."/>
        </authorList>
    </citation>
    <scope>NUCLEOTIDE SEQUENCE [LARGE SCALE GENOMIC DNA]</scope>
    <source>
        <strain evidence="14">DSM 3922</strain>
    </source>
</reference>
<dbReference type="eggNOG" id="COG2175">
    <property type="taxonomic scope" value="Bacteria"/>
</dbReference>
<organism evidence="13 14">
    <name type="scientific">Alicyclobacillus acidoterrestris (strain ATCC 49025 / DSM 3922 / CIP 106132 / NCIMB 13137 / GD3B)</name>
    <dbReference type="NCBI Taxonomy" id="1356854"/>
    <lineage>
        <taxon>Bacteria</taxon>
        <taxon>Bacillati</taxon>
        <taxon>Bacillota</taxon>
        <taxon>Bacilli</taxon>
        <taxon>Bacillales</taxon>
        <taxon>Alicyclobacillaceae</taxon>
        <taxon>Alicyclobacillus</taxon>
    </lineage>
</organism>
<dbReference type="PANTHER" id="PTHR30468">
    <property type="entry name" value="ALPHA-KETOGLUTARATE-DEPENDENT SULFONATE DIOXYGENASE"/>
    <property type="match status" value="1"/>
</dbReference>
<dbReference type="PANTHER" id="PTHR30468:SF5">
    <property type="entry name" value="ALPHA-KETOGLUTARATE-DEPENDENT SULFATE ESTER DIOXYGENASE"/>
    <property type="match status" value="1"/>
</dbReference>
<dbReference type="Gene3D" id="3.60.130.10">
    <property type="entry name" value="Clavaminate synthase-like"/>
    <property type="match status" value="1"/>
</dbReference>
<evidence type="ECO:0000256" key="8">
    <source>
        <dbReference type="ARBA" id="ARBA00051250"/>
    </source>
</evidence>
<keyword evidence="14" id="KW-1185">Reference proteome</keyword>
<feature type="domain" description="TauD/TfdA-like" evidence="12">
    <location>
        <begin position="12"/>
        <end position="277"/>
    </location>
</feature>
<evidence type="ECO:0000313" key="13">
    <source>
        <dbReference type="EMBL" id="UNO47681.1"/>
    </source>
</evidence>
<dbReference type="Proteomes" id="UP000829401">
    <property type="component" value="Chromosome"/>
</dbReference>
<keyword evidence="3" id="KW-0479">Metal-binding</keyword>
<dbReference type="AlphaFoldDB" id="T0BLB3"/>
<evidence type="ECO:0000313" key="14">
    <source>
        <dbReference type="Proteomes" id="UP000829401"/>
    </source>
</evidence>
<evidence type="ECO:0000256" key="6">
    <source>
        <dbReference type="ARBA" id="ARBA00023004"/>
    </source>
</evidence>
<dbReference type="OrthoDB" id="581608at2"/>
<dbReference type="RefSeq" id="WP_021298569.1">
    <property type="nucleotide sequence ID" value="NZ_AURB01000196.1"/>
</dbReference>
<dbReference type="InterPro" id="IPR003819">
    <property type="entry name" value="TauD/TfdA-like"/>
</dbReference>
<evidence type="ECO:0000256" key="11">
    <source>
        <dbReference type="ARBA" id="ARBA00078517"/>
    </source>
</evidence>
<dbReference type="Pfam" id="PF02668">
    <property type="entry name" value="TauD"/>
    <property type="match status" value="1"/>
</dbReference>
<comment type="catalytic activity">
    <reaction evidence="7">
        <text>a primary linear alkyl sulfate ester + 2-oxoglutarate + O2 = an aldehyde + sulfate + succinate + CO2 + H(+)</text>
        <dbReference type="Rhea" id="RHEA:65716"/>
        <dbReference type="ChEBI" id="CHEBI:15378"/>
        <dbReference type="ChEBI" id="CHEBI:15379"/>
        <dbReference type="ChEBI" id="CHEBI:16189"/>
        <dbReference type="ChEBI" id="CHEBI:16526"/>
        <dbReference type="ChEBI" id="CHEBI:16810"/>
        <dbReference type="ChEBI" id="CHEBI:17478"/>
        <dbReference type="ChEBI" id="CHEBI:30031"/>
        <dbReference type="ChEBI" id="CHEBI:157685"/>
        <dbReference type="EC" id="1.14.11.77"/>
    </reaction>
</comment>
<keyword evidence="5" id="KW-0560">Oxidoreductase</keyword>
<evidence type="ECO:0000256" key="9">
    <source>
        <dbReference type="ARBA" id="ARBA00066614"/>
    </source>
</evidence>
<evidence type="ECO:0000256" key="3">
    <source>
        <dbReference type="ARBA" id="ARBA00022723"/>
    </source>
</evidence>
<comment type="cofactor">
    <cofactor evidence="1">
        <name>Fe(2+)</name>
        <dbReference type="ChEBI" id="CHEBI:29033"/>
    </cofactor>
</comment>
<dbReference type="FunFam" id="3.60.130.10:FF:000002">
    <property type="entry name" value="Alpha-ketoglutarate-dependent taurine dioxygenase"/>
    <property type="match status" value="1"/>
</dbReference>
<evidence type="ECO:0000256" key="7">
    <source>
        <dbReference type="ARBA" id="ARBA00050529"/>
    </source>
</evidence>